<accession>A0A0C4DYF8</accession>
<dbReference type="EMBL" id="GL876969">
    <property type="protein sequence ID" value="KLU86060.1"/>
    <property type="molecule type" value="Genomic_DNA"/>
</dbReference>
<reference evidence="2" key="4">
    <citation type="journal article" date="2015" name="G3 (Bethesda)">
        <title>Genome sequences of three phytopathogenic species of the Magnaporthaceae family of fungi.</title>
        <authorList>
            <person name="Okagaki L.H."/>
            <person name="Nunes C.C."/>
            <person name="Sailsbery J."/>
            <person name="Clay B."/>
            <person name="Brown D."/>
            <person name="John T."/>
            <person name="Oh Y."/>
            <person name="Young N."/>
            <person name="Fitzgerald M."/>
            <person name="Haas B.J."/>
            <person name="Zeng Q."/>
            <person name="Young S."/>
            <person name="Adiconis X."/>
            <person name="Fan L."/>
            <person name="Levin J.Z."/>
            <person name="Mitchell T.K."/>
            <person name="Okubara P.A."/>
            <person name="Farman M.L."/>
            <person name="Kohn L.M."/>
            <person name="Birren B."/>
            <person name="Ma L.-J."/>
            <person name="Dean R.A."/>
        </authorList>
    </citation>
    <scope>NUCLEOTIDE SEQUENCE</scope>
    <source>
        <strain evidence="2">ATCC 64411 / 73-15</strain>
    </source>
</reference>
<dbReference type="EMBL" id="ADBL01001197">
    <property type="status" value="NOT_ANNOTATED_CDS"/>
    <property type="molecule type" value="Genomic_DNA"/>
</dbReference>
<reference evidence="3" key="2">
    <citation type="submission" date="2010-05" db="EMBL/GenBank/DDBJ databases">
        <title>The genome sequence of Magnaporthe poae strain ATCC 64411.</title>
        <authorList>
            <person name="Ma L.-J."/>
            <person name="Dead R."/>
            <person name="Young S."/>
            <person name="Zeng Q."/>
            <person name="Koehrsen M."/>
            <person name="Alvarado L."/>
            <person name="Berlin A."/>
            <person name="Chapman S.B."/>
            <person name="Chen Z."/>
            <person name="Freedman E."/>
            <person name="Gellesch M."/>
            <person name="Goldberg J."/>
            <person name="Griggs A."/>
            <person name="Gujja S."/>
            <person name="Heilman E.R."/>
            <person name="Heiman D."/>
            <person name="Hepburn T."/>
            <person name="Howarth C."/>
            <person name="Jen D."/>
            <person name="Larson L."/>
            <person name="Mehta T."/>
            <person name="Neiman D."/>
            <person name="Pearson M."/>
            <person name="Roberts A."/>
            <person name="Saif S."/>
            <person name="Shea T."/>
            <person name="Shenoy N."/>
            <person name="Sisk P."/>
            <person name="Stolte C."/>
            <person name="Sykes S."/>
            <person name="Walk T."/>
            <person name="White J."/>
            <person name="Yandava C."/>
            <person name="Haas B."/>
            <person name="Nusbaum C."/>
            <person name="Birren B."/>
        </authorList>
    </citation>
    <scope>NUCLEOTIDE SEQUENCE [LARGE SCALE GENOMIC DNA]</scope>
    <source>
        <strain evidence="3">ATCC 64411 / 73-15</strain>
    </source>
</reference>
<reference evidence="1" key="3">
    <citation type="submission" date="2011-03" db="EMBL/GenBank/DDBJ databases">
        <title>Annotation of Magnaporthe poae ATCC 64411.</title>
        <authorList>
            <person name="Ma L.-J."/>
            <person name="Dead R."/>
            <person name="Young S.K."/>
            <person name="Zeng Q."/>
            <person name="Gargeya S."/>
            <person name="Fitzgerald M."/>
            <person name="Haas B."/>
            <person name="Abouelleil A."/>
            <person name="Alvarado L."/>
            <person name="Arachchi H.M."/>
            <person name="Berlin A."/>
            <person name="Brown A."/>
            <person name="Chapman S.B."/>
            <person name="Chen Z."/>
            <person name="Dunbar C."/>
            <person name="Freedman E."/>
            <person name="Gearin G."/>
            <person name="Gellesch M."/>
            <person name="Goldberg J."/>
            <person name="Griggs A."/>
            <person name="Gujja S."/>
            <person name="Heiman D."/>
            <person name="Howarth C."/>
            <person name="Larson L."/>
            <person name="Lui A."/>
            <person name="MacDonald P.J.P."/>
            <person name="Mehta T."/>
            <person name="Montmayeur A."/>
            <person name="Murphy C."/>
            <person name="Neiman D."/>
            <person name="Pearson M."/>
            <person name="Priest M."/>
            <person name="Roberts A."/>
            <person name="Saif S."/>
            <person name="Shea T."/>
            <person name="Shenoy N."/>
            <person name="Sisk P."/>
            <person name="Stolte C."/>
            <person name="Sykes S."/>
            <person name="Yandava C."/>
            <person name="Wortman J."/>
            <person name="Nusbaum C."/>
            <person name="Birren B."/>
        </authorList>
    </citation>
    <scope>NUCLEOTIDE SEQUENCE</scope>
    <source>
        <strain evidence="1">ATCC 64411</strain>
    </source>
</reference>
<dbReference type="VEuPathDB" id="FungiDB:MAPG_05079"/>
<reference evidence="1" key="1">
    <citation type="submission" date="2010-05" db="EMBL/GenBank/DDBJ databases">
        <title>The Genome Sequence of Magnaporthe poae strain ATCC 64411.</title>
        <authorList>
            <consortium name="The Broad Institute Genome Sequencing Platform"/>
            <consortium name="Broad Institute Genome Sequencing Center for Infectious Disease"/>
            <person name="Ma L.-J."/>
            <person name="Dead R."/>
            <person name="Young S."/>
            <person name="Zeng Q."/>
            <person name="Koehrsen M."/>
            <person name="Alvarado L."/>
            <person name="Berlin A."/>
            <person name="Chapman S.B."/>
            <person name="Chen Z."/>
            <person name="Freedman E."/>
            <person name="Gellesch M."/>
            <person name="Goldberg J."/>
            <person name="Griggs A."/>
            <person name="Gujja S."/>
            <person name="Heilman E.R."/>
            <person name="Heiman D."/>
            <person name="Hepburn T."/>
            <person name="Howarth C."/>
            <person name="Jen D."/>
            <person name="Larson L."/>
            <person name="Mehta T."/>
            <person name="Neiman D."/>
            <person name="Pearson M."/>
            <person name="Roberts A."/>
            <person name="Saif S."/>
            <person name="Shea T."/>
            <person name="Shenoy N."/>
            <person name="Sisk P."/>
            <person name="Stolte C."/>
            <person name="Sykes S."/>
            <person name="Walk T."/>
            <person name="White J."/>
            <person name="Yandava C."/>
            <person name="Haas B."/>
            <person name="Nusbaum C."/>
            <person name="Birren B."/>
        </authorList>
    </citation>
    <scope>NUCLEOTIDE SEQUENCE</scope>
    <source>
        <strain evidence="1">ATCC 64411</strain>
    </source>
</reference>
<dbReference type="EnsemblFungi" id="MAPG_05079T0">
    <property type="protein sequence ID" value="MAPG_05079T0"/>
    <property type="gene ID" value="MAPG_05079"/>
</dbReference>
<gene>
    <name evidence="1" type="ORF">MAPG_05079</name>
</gene>
<proteinExistence type="predicted"/>
<evidence type="ECO:0000313" key="1">
    <source>
        <dbReference type="EMBL" id="KLU86060.1"/>
    </source>
</evidence>
<keyword evidence="3" id="KW-1185">Reference proteome</keyword>
<sequence>MDGSRGTAAATQVVSCASFAVPYCAVPHPRGCLRWLNNYCAIKGPLAIRLLHVRFILVATRLGICISETGVKIRSTSALKNALRSPCGSICRWQHPKMKVRRGETASQAPSPPLVDRLVGRKEFGFFTVSPRSSSK</sequence>
<evidence type="ECO:0000313" key="3">
    <source>
        <dbReference type="Proteomes" id="UP000011715"/>
    </source>
</evidence>
<dbReference type="Proteomes" id="UP000011715">
    <property type="component" value="Unassembled WGS sequence"/>
</dbReference>
<protein>
    <submittedName>
        <fullName evidence="1 2">Uncharacterized protein</fullName>
    </submittedName>
</protein>
<reference evidence="2" key="5">
    <citation type="submission" date="2015-06" db="UniProtKB">
        <authorList>
            <consortium name="EnsemblFungi"/>
        </authorList>
    </citation>
    <scope>IDENTIFICATION</scope>
    <source>
        <strain evidence="2">ATCC 64411</strain>
    </source>
</reference>
<name>A0A0C4DYF8_MAGP6</name>
<organism evidence="2 3">
    <name type="scientific">Magnaporthiopsis poae (strain ATCC 64411 / 73-15)</name>
    <name type="common">Kentucky bluegrass fungus</name>
    <name type="synonym">Magnaporthe poae</name>
    <dbReference type="NCBI Taxonomy" id="644358"/>
    <lineage>
        <taxon>Eukaryota</taxon>
        <taxon>Fungi</taxon>
        <taxon>Dikarya</taxon>
        <taxon>Ascomycota</taxon>
        <taxon>Pezizomycotina</taxon>
        <taxon>Sordariomycetes</taxon>
        <taxon>Sordariomycetidae</taxon>
        <taxon>Magnaporthales</taxon>
        <taxon>Magnaporthaceae</taxon>
        <taxon>Magnaporthiopsis</taxon>
    </lineage>
</organism>
<dbReference type="AlphaFoldDB" id="A0A0C4DYF8"/>
<evidence type="ECO:0000313" key="2">
    <source>
        <dbReference type="EnsemblFungi" id="MAPG_05079T0"/>
    </source>
</evidence>